<keyword evidence="3" id="KW-0645">Protease</keyword>
<dbReference type="InterPro" id="IPR050659">
    <property type="entry name" value="Peptidase_M24B"/>
</dbReference>
<dbReference type="SUPFAM" id="SSF53092">
    <property type="entry name" value="Creatinase/prolidase N-terminal domain"/>
    <property type="match status" value="1"/>
</dbReference>
<proteinExistence type="predicted"/>
<dbReference type="RefSeq" id="WP_130533118.1">
    <property type="nucleotide sequence ID" value="NZ_SHMG01000001.1"/>
</dbReference>
<dbReference type="EMBL" id="SHMG01000001">
    <property type="protein sequence ID" value="TAA46308.1"/>
    <property type="molecule type" value="Genomic_DNA"/>
</dbReference>
<dbReference type="PANTHER" id="PTHR46112:SF3">
    <property type="entry name" value="AMINOPEPTIDASE YPDF"/>
    <property type="match status" value="1"/>
</dbReference>
<dbReference type="InterPro" id="IPR029149">
    <property type="entry name" value="Creatin/AminoP/Spt16_N"/>
</dbReference>
<dbReference type="OrthoDB" id="9761809at2"/>
<dbReference type="Gene3D" id="3.40.350.10">
    <property type="entry name" value="Creatinase/prolidase N-terminal domain"/>
    <property type="match status" value="1"/>
</dbReference>
<evidence type="ECO:0000259" key="1">
    <source>
        <dbReference type="Pfam" id="PF00557"/>
    </source>
</evidence>
<dbReference type="Proteomes" id="UP000294164">
    <property type="component" value="Unassembled WGS sequence"/>
</dbReference>
<organism evidence="3 4">
    <name type="scientific">Pseudoxanthomonas winnipegensis</name>
    <dbReference type="NCBI Taxonomy" id="2480810"/>
    <lineage>
        <taxon>Bacteria</taxon>
        <taxon>Pseudomonadati</taxon>
        <taxon>Pseudomonadota</taxon>
        <taxon>Gammaproteobacteria</taxon>
        <taxon>Lysobacterales</taxon>
        <taxon>Lysobacteraceae</taxon>
        <taxon>Pseudoxanthomonas</taxon>
    </lineage>
</organism>
<dbReference type="PANTHER" id="PTHR46112">
    <property type="entry name" value="AMINOPEPTIDASE"/>
    <property type="match status" value="1"/>
</dbReference>
<dbReference type="InterPro" id="IPR036005">
    <property type="entry name" value="Creatinase/aminopeptidase-like"/>
</dbReference>
<reference evidence="3 4" key="1">
    <citation type="submission" date="2019-02" db="EMBL/GenBank/DDBJ databases">
        <title>WGS of Pseudoxanthomonas species novum from clinical isolates.</title>
        <authorList>
            <person name="Bernier A.-M."/>
            <person name="Bernard K."/>
            <person name="Vachon A."/>
        </authorList>
    </citation>
    <scope>NUCLEOTIDE SEQUENCE [LARGE SCALE GENOMIC DNA]</scope>
    <source>
        <strain evidence="3 4">NML130969</strain>
    </source>
</reference>
<name>A0A4Q8M747_9GAMM</name>
<dbReference type="Pfam" id="PF00557">
    <property type="entry name" value="Peptidase_M24"/>
    <property type="match status" value="1"/>
</dbReference>
<evidence type="ECO:0000313" key="3">
    <source>
        <dbReference type="EMBL" id="TAA46308.1"/>
    </source>
</evidence>
<keyword evidence="3" id="KW-0031">Aminopeptidase</keyword>
<gene>
    <name evidence="3" type="ORF">EA655_01045</name>
</gene>
<protein>
    <submittedName>
        <fullName evidence="3">Aminopeptidase P family protein</fullName>
    </submittedName>
</protein>
<dbReference type="InterPro" id="IPR000994">
    <property type="entry name" value="Pept_M24"/>
</dbReference>
<keyword evidence="3" id="KW-0378">Hydrolase</keyword>
<feature type="domain" description="Peptidase M24" evidence="1">
    <location>
        <begin position="175"/>
        <end position="382"/>
    </location>
</feature>
<dbReference type="AlphaFoldDB" id="A0A4Q8M747"/>
<dbReference type="SUPFAM" id="SSF55920">
    <property type="entry name" value="Creatinase/aminopeptidase"/>
    <property type="match status" value="1"/>
</dbReference>
<dbReference type="GO" id="GO:0004177">
    <property type="term" value="F:aminopeptidase activity"/>
    <property type="evidence" value="ECO:0007669"/>
    <property type="project" value="UniProtKB-KW"/>
</dbReference>
<accession>A0A4Q8M747</accession>
<evidence type="ECO:0000313" key="4">
    <source>
        <dbReference type="Proteomes" id="UP000294164"/>
    </source>
</evidence>
<comment type="caution">
    <text evidence="3">The sequence shown here is derived from an EMBL/GenBank/DDBJ whole genome shotgun (WGS) entry which is preliminary data.</text>
</comment>
<dbReference type="Pfam" id="PF01321">
    <property type="entry name" value="Creatinase_N"/>
    <property type="match status" value="1"/>
</dbReference>
<dbReference type="Gene3D" id="3.90.230.10">
    <property type="entry name" value="Creatinase/methionine aminopeptidase superfamily"/>
    <property type="match status" value="1"/>
</dbReference>
<feature type="domain" description="Creatinase N-terminal" evidence="2">
    <location>
        <begin position="35"/>
        <end position="167"/>
    </location>
</feature>
<sequence length="400" mass="42851">MSAQIAHLTLERAEAQLVPWPHRAPAIGEAEYQARIARARALMREQGVDALLVNAGASLRYFAGVPWGASERLVALLITAEDAPVLVCPAFEEGSLDAVLRVPADKRLWQEHEDPYALVAQVMAERGARTLALDPTAAFFIHTGLRAHLDAALIGDAHAIIDGCRMCKSPAELALIQQACDMTLLVHRLAAGIAREGIGTDTLVRFIDQAHRALGADNGSTFCIVQFGHATAFPHGIPGVQHLQQGELVLIDTGCTVQGYHSDVTRTWIFGTPSAEQARVWALEQAAQAAAFAAVRPGVTCASIDDAARAVLDAAGLGPDYRLPGLPHRTGHGCGLAIHEAPYLVRGNQTVLRPGMCCSNEPMIVVPGRFGVRLEDHCHVTEDGARWFTPPSPAIDRPFA</sequence>
<dbReference type="InterPro" id="IPR000587">
    <property type="entry name" value="Creatinase_N"/>
</dbReference>
<evidence type="ECO:0000259" key="2">
    <source>
        <dbReference type="Pfam" id="PF01321"/>
    </source>
</evidence>